<accession>A0A0M4SWI6</accession>
<dbReference type="Pfam" id="PF06206">
    <property type="entry name" value="CpeT"/>
    <property type="match status" value="1"/>
</dbReference>
<evidence type="ECO:0000313" key="5">
    <source>
        <dbReference type="Proteomes" id="UP000062645"/>
    </source>
</evidence>
<reference evidence="5" key="1">
    <citation type="submission" date="2015-07" db="EMBL/GenBank/DDBJ databases">
        <title>Genome Of Nitrogen-Fixing Cyanobacterium Nostoc piscinale CENA21 From Solimoes/Amazon River Floodplain Sediments And Comparative Genomics To Uncover Biosynthetic Natural Products Potential.</title>
        <authorList>
            <person name="Leao T.F."/>
            <person name="Leao P.N."/>
            <person name="Guimaraes P.I."/>
            <person name="de Melo A.G.C."/>
            <person name="Ramos R.T.J."/>
            <person name="Silva A."/>
            <person name="Fiore M.F."/>
            <person name="Schneider M.P.C."/>
        </authorList>
    </citation>
    <scope>NUCLEOTIDE SEQUENCE [LARGE SCALE GENOMIC DNA]</scope>
    <source>
        <strain evidence="5">CENA21</strain>
    </source>
</reference>
<dbReference type="Proteomes" id="UP000062645">
    <property type="component" value="Chromosome"/>
</dbReference>
<keyword evidence="5" id="KW-1185">Reference proteome</keyword>
<dbReference type="CDD" id="cd16338">
    <property type="entry name" value="CpcT"/>
    <property type="match status" value="1"/>
</dbReference>
<evidence type="ECO:0000256" key="2">
    <source>
        <dbReference type="ARBA" id="ARBA00023239"/>
    </source>
</evidence>
<dbReference type="InterPro" id="IPR038672">
    <property type="entry name" value="CpcT/CpeT_sf"/>
</dbReference>
<dbReference type="InterPro" id="IPR010404">
    <property type="entry name" value="CpcT/CpeT"/>
</dbReference>
<dbReference type="OrthoDB" id="509174at2"/>
<dbReference type="GO" id="GO:0016829">
    <property type="term" value="F:lyase activity"/>
    <property type="evidence" value="ECO:0007669"/>
    <property type="project" value="UniProtKB-KW"/>
</dbReference>
<organism evidence="4 5">
    <name type="scientific">Nostoc piscinale CENA21</name>
    <dbReference type="NCBI Taxonomy" id="224013"/>
    <lineage>
        <taxon>Bacteria</taxon>
        <taxon>Bacillati</taxon>
        <taxon>Cyanobacteriota</taxon>
        <taxon>Cyanophyceae</taxon>
        <taxon>Nostocales</taxon>
        <taxon>Nostocaceae</taxon>
        <taxon>Nostoc</taxon>
    </lineage>
</organism>
<dbReference type="Gene3D" id="2.40.128.590">
    <property type="entry name" value="CpcT/CpeT domain"/>
    <property type="match status" value="1"/>
</dbReference>
<comment type="similarity">
    <text evidence="1 3">Belongs to the CpcT/CpeT biliprotein lyase family.</text>
</comment>
<gene>
    <name evidence="3" type="primary">cpcT</name>
    <name evidence="4" type="ORF">ACX27_09875</name>
</gene>
<dbReference type="EC" id="4.-.-.-" evidence="3"/>
<dbReference type="EMBL" id="CP012036">
    <property type="protein sequence ID" value="ALF53084.1"/>
    <property type="molecule type" value="Genomic_DNA"/>
</dbReference>
<dbReference type="KEGG" id="npz:ACX27_09875"/>
<dbReference type="HAMAP" id="MF_01460">
    <property type="entry name" value="Chrphore_lyase_CpxT"/>
    <property type="match status" value="1"/>
</dbReference>
<dbReference type="AlphaFoldDB" id="A0A0M4SWI6"/>
<dbReference type="PANTHER" id="PTHR35137">
    <property type="entry name" value="CHROMOPHORE LYASE CRL, CHLOROPLASTIC"/>
    <property type="match status" value="1"/>
</dbReference>
<dbReference type="PANTHER" id="PTHR35137:SF1">
    <property type="entry name" value="CHROMOPHORE LYASE CRL, CHLOROPLASTIC"/>
    <property type="match status" value="1"/>
</dbReference>
<proteinExistence type="inferred from homology"/>
<comment type="function">
    <text evidence="3">Covalently attaches a chromophore to Cys residue(s) of phycobiliproteins.</text>
</comment>
<protein>
    <recommendedName>
        <fullName evidence="3">Chromophore lyase CpcT/CpeT</fullName>
        <ecNumber evidence="3">4.-.-.-</ecNumber>
    </recommendedName>
</protein>
<dbReference type="PATRIC" id="fig|224013.5.peg.2388"/>
<evidence type="ECO:0000256" key="1">
    <source>
        <dbReference type="ARBA" id="ARBA00008206"/>
    </source>
</evidence>
<reference evidence="4 5" key="2">
    <citation type="journal article" date="2016" name="Genome Announc.">
        <title>Draft Genome Sequence of the N2-Fixing Cyanobacterium Nostoc piscinale CENA21, Isolated from the Brazilian Amazon Floodplain.</title>
        <authorList>
            <person name="Leao T."/>
            <person name="Guimaraes P.I."/>
            <person name="de Melo A.G."/>
            <person name="Ramos R.T."/>
            <person name="Leao P.N."/>
            <person name="Silva A."/>
            <person name="Fiore M.F."/>
            <person name="Schneider M.P."/>
        </authorList>
    </citation>
    <scope>NUCLEOTIDE SEQUENCE [LARGE SCALE GENOMIC DNA]</scope>
    <source>
        <strain evidence="4 5">CENA21</strain>
    </source>
</reference>
<dbReference type="RefSeq" id="WP_062291538.1">
    <property type="nucleotide sequence ID" value="NZ_CP012036.1"/>
</dbReference>
<evidence type="ECO:0000256" key="3">
    <source>
        <dbReference type="HAMAP-Rule" id="MF_01460"/>
    </source>
</evidence>
<keyword evidence="2 3" id="KW-0456">Lyase</keyword>
<dbReference type="STRING" id="224013.ACX27_09875"/>
<name>A0A0M4SWI6_9NOSO</name>
<evidence type="ECO:0000313" key="4">
    <source>
        <dbReference type="EMBL" id="ALF53084.1"/>
    </source>
</evidence>
<sequence>MSLSPLLITLGNYIAGEFDNREQALAEPAWYVHLRMWQRPVNLFTQDSITLFAEQANIVNLDRPYRQRIMRLRAGKNWDAPLQLQYYMLKDPSALSGAGRNPALLKTLTVEQLDLLPGCVLTLTQEELTPKNYKFIATQPTETRCCFNYQGNNIQVSLGFTATAAEFYSYDKGIDSETGKATWGAILGPYRYTKREQYSLDGAEC</sequence>
<dbReference type="GO" id="GO:0017006">
    <property type="term" value="P:protein-tetrapyrrole linkage"/>
    <property type="evidence" value="ECO:0007669"/>
    <property type="project" value="UniProtKB-UniRule"/>
</dbReference>